<reference evidence="5" key="1">
    <citation type="submission" date="2017-09" db="EMBL/GenBank/DDBJ databases">
        <title>Depth-based differentiation of microbial function through sediment-hosted aquifers and enrichment of novel symbionts in the deep terrestrial subsurface.</title>
        <authorList>
            <person name="Probst A.J."/>
            <person name="Ladd B."/>
            <person name="Jarett J.K."/>
            <person name="Geller-Mcgrath D.E."/>
            <person name="Sieber C.M.K."/>
            <person name="Emerson J.B."/>
            <person name="Anantharaman K."/>
            <person name="Thomas B.C."/>
            <person name="Malmstrom R."/>
            <person name="Stieglmeier M."/>
            <person name="Klingl A."/>
            <person name="Woyke T."/>
            <person name="Ryan C.M."/>
            <person name="Banfield J.F."/>
        </authorList>
    </citation>
    <scope>NUCLEOTIDE SEQUENCE [LARGE SCALE GENOMIC DNA]</scope>
</reference>
<dbReference type="InterPro" id="IPR050595">
    <property type="entry name" value="Bact_response_regulator"/>
</dbReference>
<keyword evidence="1 2" id="KW-0597">Phosphoprotein</keyword>
<dbReference type="AlphaFoldDB" id="A0A2M7R6N0"/>
<dbReference type="PANTHER" id="PTHR44591">
    <property type="entry name" value="STRESS RESPONSE REGULATOR PROTEIN 1"/>
    <property type="match status" value="1"/>
</dbReference>
<dbReference type="PANTHER" id="PTHR44591:SF3">
    <property type="entry name" value="RESPONSE REGULATORY DOMAIN-CONTAINING PROTEIN"/>
    <property type="match status" value="1"/>
</dbReference>
<feature type="modified residue" description="4-aspartylphosphate" evidence="2">
    <location>
        <position position="53"/>
    </location>
</feature>
<dbReference type="PROSITE" id="PS50110">
    <property type="entry name" value="RESPONSE_REGULATORY"/>
    <property type="match status" value="1"/>
</dbReference>
<accession>A0A2M7R6N0</accession>
<dbReference type="SMART" id="SM00448">
    <property type="entry name" value="REC"/>
    <property type="match status" value="1"/>
</dbReference>
<dbReference type="EMBL" id="PFLW01000055">
    <property type="protein sequence ID" value="PIY89004.1"/>
    <property type="molecule type" value="Genomic_DNA"/>
</dbReference>
<dbReference type="SUPFAM" id="SSF52172">
    <property type="entry name" value="CheY-like"/>
    <property type="match status" value="1"/>
</dbReference>
<proteinExistence type="predicted"/>
<dbReference type="Gene3D" id="3.40.50.2300">
    <property type="match status" value="1"/>
</dbReference>
<evidence type="ECO:0000313" key="4">
    <source>
        <dbReference type="EMBL" id="PIY89004.1"/>
    </source>
</evidence>
<dbReference type="Pfam" id="PF00072">
    <property type="entry name" value="Response_reg"/>
    <property type="match status" value="1"/>
</dbReference>
<dbReference type="InterPro" id="IPR001789">
    <property type="entry name" value="Sig_transdc_resp-reg_receiver"/>
</dbReference>
<gene>
    <name evidence="4" type="ORF">COY73_02145</name>
</gene>
<dbReference type="InterPro" id="IPR011006">
    <property type="entry name" value="CheY-like_superfamily"/>
</dbReference>
<evidence type="ECO:0000259" key="3">
    <source>
        <dbReference type="PROSITE" id="PS50110"/>
    </source>
</evidence>
<dbReference type="GO" id="GO:0000160">
    <property type="term" value="P:phosphorelay signal transduction system"/>
    <property type="evidence" value="ECO:0007669"/>
    <property type="project" value="InterPro"/>
</dbReference>
<organism evidence="4 5">
    <name type="scientific">Candidatus Nealsonbacteria bacterium CG_4_10_14_0_8_um_filter_37_14</name>
    <dbReference type="NCBI Taxonomy" id="1974684"/>
    <lineage>
        <taxon>Bacteria</taxon>
        <taxon>Candidatus Nealsoniibacteriota</taxon>
    </lineage>
</organism>
<evidence type="ECO:0000256" key="1">
    <source>
        <dbReference type="ARBA" id="ARBA00022553"/>
    </source>
</evidence>
<sequence>MTKKILIIEDEKILIEMYRDKFTQAGFEVLLAGEVNEGLKLAEKEKPDLILLDILLPRKNGISFLQELKKYPQISSIPVVVFSNFDDPKTKTEAQKLGAKDYLIKTNYTPQEIVEKIKKYLK</sequence>
<evidence type="ECO:0000313" key="5">
    <source>
        <dbReference type="Proteomes" id="UP000230767"/>
    </source>
</evidence>
<name>A0A2M7R6N0_9BACT</name>
<comment type="caution">
    <text evidence="4">The sequence shown here is derived from an EMBL/GenBank/DDBJ whole genome shotgun (WGS) entry which is preliminary data.</text>
</comment>
<evidence type="ECO:0000256" key="2">
    <source>
        <dbReference type="PROSITE-ProRule" id="PRU00169"/>
    </source>
</evidence>
<dbReference type="Proteomes" id="UP000230767">
    <property type="component" value="Unassembled WGS sequence"/>
</dbReference>
<protein>
    <submittedName>
        <fullName evidence="4">Response regulator</fullName>
    </submittedName>
</protein>
<feature type="domain" description="Response regulatory" evidence="3">
    <location>
        <begin position="4"/>
        <end position="120"/>
    </location>
</feature>